<dbReference type="InParanoid" id="B4JTH4"/>
<dbReference type="Proteomes" id="UP000001070">
    <property type="component" value="Unassembled WGS sequence"/>
</dbReference>
<dbReference type="AlphaFoldDB" id="B4JTH4"/>
<accession>B4JTH4</accession>
<dbReference type="EMBL" id="CH916373">
    <property type="protein sequence ID" value="EDV95064.1"/>
    <property type="molecule type" value="Genomic_DNA"/>
</dbReference>
<evidence type="ECO:0000313" key="1">
    <source>
        <dbReference type="EMBL" id="EDV95064.1"/>
    </source>
</evidence>
<reference evidence="1 2" key="1">
    <citation type="journal article" date="2007" name="Nature">
        <title>Evolution of genes and genomes on the Drosophila phylogeny.</title>
        <authorList>
            <consortium name="Drosophila 12 Genomes Consortium"/>
            <person name="Clark A.G."/>
            <person name="Eisen M.B."/>
            <person name="Smith D.R."/>
            <person name="Bergman C.M."/>
            <person name="Oliver B."/>
            <person name="Markow T.A."/>
            <person name="Kaufman T.C."/>
            <person name="Kellis M."/>
            <person name="Gelbart W."/>
            <person name="Iyer V.N."/>
            <person name="Pollard D.A."/>
            <person name="Sackton T.B."/>
            <person name="Larracuente A.M."/>
            <person name="Singh N.D."/>
            <person name="Abad J.P."/>
            <person name="Abt D.N."/>
            <person name="Adryan B."/>
            <person name="Aguade M."/>
            <person name="Akashi H."/>
            <person name="Anderson W.W."/>
            <person name="Aquadro C.F."/>
            <person name="Ardell D.H."/>
            <person name="Arguello R."/>
            <person name="Artieri C.G."/>
            <person name="Barbash D.A."/>
            <person name="Barker D."/>
            <person name="Barsanti P."/>
            <person name="Batterham P."/>
            <person name="Batzoglou S."/>
            <person name="Begun D."/>
            <person name="Bhutkar A."/>
            <person name="Blanco E."/>
            <person name="Bosak S.A."/>
            <person name="Bradley R.K."/>
            <person name="Brand A.D."/>
            <person name="Brent M.R."/>
            <person name="Brooks A.N."/>
            <person name="Brown R.H."/>
            <person name="Butlin R.K."/>
            <person name="Caggese C."/>
            <person name="Calvi B.R."/>
            <person name="Bernardo de Carvalho A."/>
            <person name="Caspi A."/>
            <person name="Castrezana S."/>
            <person name="Celniker S.E."/>
            <person name="Chang J.L."/>
            <person name="Chapple C."/>
            <person name="Chatterji S."/>
            <person name="Chinwalla A."/>
            <person name="Civetta A."/>
            <person name="Clifton S.W."/>
            <person name="Comeron J.M."/>
            <person name="Costello J.C."/>
            <person name="Coyne J.A."/>
            <person name="Daub J."/>
            <person name="David R.G."/>
            <person name="Delcher A.L."/>
            <person name="Delehaunty K."/>
            <person name="Do C.B."/>
            <person name="Ebling H."/>
            <person name="Edwards K."/>
            <person name="Eickbush T."/>
            <person name="Evans J.D."/>
            <person name="Filipski A."/>
            <person name="Findeiss S."/>
            <person name="Freyhult E."/>
            <person name="Fulton L."/>
            <person name="Fulton R."/>
            <person name="Garcia A.C."/>
            <person name="Gardiner A."/>
            <person name="Garfield D.A."/>
            <person name="Garvin B.E."/>
            <person name="Gibson G."/>
            <person name="Gilbert D."/>
            <person name="Gnerre S."/>
            <person name="Godfrey J."/>
            <person name="Good R."/>
            <person name="Gotea V."/>
            <person name="Gravely B."/>
            <person name="Greenberg A.J."/>
            <person name="Griffiths-Jones S."/>
            <person name="Gross S."/>
            <person name="Guigo R."/>
            <person name="Gustafson E.A."/>
            <person name="Haerty W."/>
            <person name="Hahn M.W."/>
            <person name="Halligan D.L."/>
            <person name="Halpern A.L."/>
            <person name="Halter G.M."/>
            <person name="Han M.V."/>
            <person name="Heger A."/>
            <person name="Hillier L."/>
            <person name="Hinrichs A.S."/>
            <person name="Holmes I."/>
            <person name="Hoskins R.A."/>
            <person name="Hubisz M.J."/>
            <person name="Hultmark D."/>
            <person name="Huntley M.A."/>
            <person name="Jaffe D.B."/>
            <person name="Jagadeeshan S."/>
            <person name="Jeck W.R."/>
            <person name="Johnson J."/>
            <person name="Jones C.D."/>
            <person name="Jordan W.C."/>
            <person name="Karpen G.H."/>
            <person name="Kataoka E."/>
            <person name="Keightley P.D."/>
            <person name="Kheradpour P."/>
            <person name="Kirkness E.F."/>
            <person name="Koerich L.B."/>
            <person name="Kristiansen K."/>
            <person name="Kudrna D."/>
            <person name="Kulathinal R.J."/>
            <person name="Kumar S."/>
            <person name="Kwok R."/>
            <person name="Lander E."/>
            <person name="Langley C.H."/>
            <person name="Lapoint R."/>
            <person name="Lazzaro B.P."/>
            <person name="Lee S.J."/>
            <person name="Levesque L."/>
            <person name="Li R."/>
            <person name="Lin C.F."/>
            <person name="Lin M.F."/>
            <person name="Lindblad-Toh K."/>
            <person name="Llopart A."/>
            <person name="Long M."/>
            <person name="Low L."/>
            <person name="Lozovsky E."/>
            <person name="Lu J."/>
            <person name="Luo M."/>
            <person name="Machado C.A."/>
            <person name="Makalowski W."/>
            <person name="Marzo M."/>
            <person name="Matsuda M."/>
            <person name="Matzkin L."/>
            <person name="McAllister B."/>
            <person name="McBride C.S."/>
            <person name="McKernan B."/>
            <person name="McKernan K."/>
            <person name="Mendez-Lago M."/>
            <person name="Minx P."/>
            <person name="Mollenhauer M.U."/>
            <person name="Montooth K."/>
            <person name="Mount S.M."/>
            <person name="Mu X."/>
            <person name="Myers E."/>
            <person name="Negre B."/>
            <person name="Newfeld S."/>
            <person name="Nielsen R."/>
            <person name="Noor M.A."/>
            <person name="O'Grady P."/>
            <person name="Pachter L."/>
            <person name="Papaceit M."/>
            <person name="Parisi M.J."/>
            <person name="Parisi M."/>
            <person name="Parts L."/>
            <person name="Pedersen J.S."/>
            <person name="Pesole G."/>
            <person name="Phillippy A.M."/>
            <person name="Ponting C.P."/>
            <person name="Pop M."/>
            <person name="Porcelli D."/>
            <person name="Powell J.R."/>
            <person name="Prohaska S."/>
            <person name="Pruitt K."/>
            <person name="Puig M."/>
            <person name="Quesneville H."/>
            <person name="Ram K.R."/>
            <person name="Rand D."/>
            <person name="Rasmussen M.D."/>
            <person name="Reed L.K."/>
            <person name="Reenan R."/>
            <person name="Reily A."/>
            <person name="Remington K.A."/>
            <person name="Rieger T.T."/>
            <person name="Ritchie M.G."/>
            <person name="Robin C."/>
            <person name="Rogers Y.H."/>
            <person name="Rohde C."/>
            <person name="Rozas J."/>
            <person name="Rubenfield M.J."/>
            <person name="Ruiz A."/>
            <person name="Russo S."/>
            <person name="Salzberg S.L."/>
            <person name="Sanchez-Gracia A."/>
            <person name="Saranga D.J."/>
            <person name="Sato H."/>
            <person name="Schaeffer S.W."/>
            <person name="Schatz M.C."/>
            <person name="Schlenke T."/>
            <person name="Schwartz R."/>
            <person name="Segarra C."/>
            <person name="Singh R.S."/>
            <person name="Sirot L."/>
            <person name="Sirota M."/>
            <person name="Sisneros N.B."/>
            <person name="Smith C.D."/>
            <person name="Smith T.F."/>
            <person name="Spieth J."/>
            <person name="Stage D.E."/>
            <person name="Stark A."/>
            <person name="Stephan W."/>
            <person name="Strausberg R.L."/>
            <person name="Strempel S."/>
            <person name="Sturgill D."/>
            <person name="Sutton G."/>
            <person name="Sutton G.G."/>
            <person name="Tao W."/>
            <person name="Teichmann S."/>
            <person name="Tobari Y.N."/>
            <person name="Tomimura Y."/>
            <person name="Tsolas J.M."/>
            <person name="Valente V.L."/>
            <person name="Venter E."/>
            <person name="Venter J.C."/>
            <person name="Vicario S."/>
            <person name="Vieira F.G."/>
            <person name="Vilella A.J."/>
            <person name="Villasante A."/>
            <person name="Walenz B."/>
            <person name="Wang J."/>
            <person name="Wasserman M."/>
            <person name="Watts T."/>
            <person name="Wilson D."/>
            <person name="Wilson R.K."/>
            <person name="Wing R.A."/>
            <person name="Wolfner M.F."/>
            <person name="Wong A."/>
            <person name="Wong G.K."/>
            <person name="Wu C.I."/>
            <person name="Wu G."/>
            <person name="Yamamoto D."/>
            <person name="Yang H.P."/>
            <person name="Yang S.P."/>
            <person name="Yorke J.A."/>
            <person name="Yoshida K."/>
            <person name="Zdobnov E."/>
            <person name="Zhang P."/>
            <person name="Zhang Y."/>
            <person name="Zimin A.V."/>
            <person name="Baldwin J."/>
            <person name="Abdouelleil A."/>
            <person name="Abdulkadir J."/>
            <person name="Abebe A."/>
            <person name="Abera B."/>
            <person name="Abreu J."/>
            <person name="Acer S.C."/>
            <person name="Aftuck L."/>
            <person name="Alexander A."/>
            <person name="An P."/>
            <person name="Anderson E."/>
            <person name="Anderson S."/>
            <person name="Arachi H."/>
            <person name="Azer M."/>
            <person name="Bachantsang P."/>
            <person name="Barry A."/>
            <person name="Bayul T."/>
            <person name="Berlin A."/>
            <person name="Bessette D."/>
            <person name="Bloom T."/>
            <person name="Blye J."/>
            <person name="Boguslavskiy L."/>
            <person name="Bonnet C."/>
            <person name="Boukhgalter B."/>
            <person name="Bourzgui I."/>
            <person name="Brown A."/>
            <person name="Cahill P."/>
            <person name="Channer S."/>
            <person name="Cheshatsang Y."/>
            <person name="Chuda L."/>
            <person name="Citroen M."/>
            <person name="Collymore A."/>
            <person name="Cooke P."/>
            <person name="Costello M."/>
            <person name="D'Aco K."/>
            <person name="Daza R."/>
            <person name="De Haan G."/>
            <person name="DeGray S."/>
            <person name="DeMaso C."/>
            <person name="Dhargay N."/>
            <person name="Dooley K."/>
            <person name="Dooley E."/>
            <person name="Doricent M."/>
            <person name="Dorje P."/>
            <person name="Dorjee K."/>
            <person name="Dupes A."/>
            <person name="Elong R."/>
            <person name="Falk J."/>
            <person name="Farina A."/>
            <person name="Faro S."/>
            <person name="Ferguson D."/>
            <person name="Fisher S."/>
            <person name="Foley C.D."/>
            <person name="Franke A."/>
            <person name="Friedrich D."/>
            <person name="Gadbois L."/>
            <person name="Gearin G."/>
            <person name="Gearin C.R."/>
            <person name="Giannoukos G."/>
            <person name="Goode T."/>
            <person name="Graham J."/>
            <person name="Grandbois E."/>
            <person name="Grewal S."/>
            <person name="Gyaltsen K."/>
            <person name="Hafez N."/>
            <person name="Hagos B."/>
            <person name="Hall J."/>
            <person name="Henson C."/>
            <person name="Hollinger A."/>
            <person name="Honan T."/>
            <person name="Huard M.D."/>
            <person name="Hughes L."/>
            <person name="Hurhula B."/>
            <person name="Husby M.E."/>
            <person name="Kamat A."/>
            <person name="Kanga B."/>
            <person name="Kashin S."/>
            <person name="Khazanovich D."/>
            <person name="Kisner P."/>
            <person name="Lance K."/>
            <person name="Lara M."/>
            <person name="Lee W."/>
            <person name="Lennon N."/>
            <person name="Letendre F."/>
            <person name="LeVine R."/>
            <person name="Lipovsky A."/>
            <person name="Liu X."/>
            <person name="Liu J."/>
            <person name="Liu S."/>
            <person name="Lokyitsang T."/>
            <person name="Lokyitsang Y."/>
            <person name="Lubonja R."/>
            <person name="Lui A."/>
            <person name="MacDonald P."/>
            <person name="Magnisalis V."/>
            <person name="Maru K."/>
            <person name="Matthews C."/>
            <person name="McCusker W."/>
            <person name="McDonough S."/>
            <person name="Mehta T."/>
            <person name="Meldrim J."/>
            <person name="Meneus L."/>
            <person name="Mihai O."/>
            <person name="Mihalev A."/>
            <person name="Mihova T."/>
            <person name="Mittelman R."/>
            <person name="Mlenga V."/>
            <person name="Montmayeur A."/>
            <person name="Mulrain L."/>
            <person name="Navidi A."/>
            <person name="Naylor J."/>
            <person name="Negash T."/>
            <person name="Nguyen T."/>
            <person name="Nguyen N."/>
            <person name="Nicol R."/>
            <person name="Norbu C."/>
            <person name="Norbu N."/>
            <person name="Novod N."/>
            <person name="O'Neill B."/>
            <person name="Osman S."/>
            <person name="Markiewicz E."/>
            <person name="Oyono O.L."/>
            <person name="Patti C."/>
            <person name="Phunkhang P."/>
            <person name="Pierre F."/>
            <person name="Priest M."/>
            <person name="Raghuraman S."/>
            <person name="Rege F."/>
            <person name="Reyes R."/>
            <person name="Rise C."/>
            <person name="Rogov P."/>
            <person name="Ross K."/>
            <person name="Ryan E."/>
            <person name="Settipalli S."/>
            <person name="Shea T."/>
            <person name="Sherpa N."/>
            <person name="Shi L."/>
            <person name="Shih D."/>
            <person name="Sparrow T."/>
            <person name="Spaulding J."/>
            <person name="Stalker J."/>
            <person name="Stange-Thomann N."/>
            <person name="Stavropoulos S."/>
            <person name="Stone C."/>
            <person name="Strader C."/>
            <person name="Tesfaye S."/>
            <person name="Thomson T."/>
            <person name="Thoulutsang Y."/>
            <person name="Thoulutsang D."/>
            <person name="Topham K."/>
            <person name="Topping I."/>
            <person name="Tsamla T."/>
            <person name="Vassiliev H."/>
            <person name="Vo A."/>
            <person name="Wangchuk T."/>
            <person name="Wangdi T."/>
            <person name="Weiand M."/>
            <person name="Wilkinson J."/>
            <person name="Wilson A."/>
            <person name="Yadav S."/>
            <person name="Young G."/>
            <person name="Yu Q."/>
            <person name="Zembek L."/>
            <person name="Zhong D."/>
            <person name="Zimmer A."/>
            <person name="Zwirko Z."/>
            <person name="Jaffe D.B."/>
            <person name="Alvarez P."/>
            <person name="Brockman W."/>
            <person name="Butler J."/>
            <person name="Chin C."/>
            <person name="Gnerre S."/>
            <person name="Grabherr M."/>
            <person name="Kleber M."/>
            <person name="Mauceli E."/>
            <person name="MacCallum I."/>
        </authorList>
    </citation>
    <scope>NUCLEOTIDE SEQUENCE [LARGE SCALE GENOMIC DNA]</scope>
    <source>
        <strain evidence="2">Tucson 15287-2541.00</strain>
    </source>
</reference>
<gene>
    <name evidence="1" type="primary">Dgri\GH23266</name>
    <name evidence="1" type="ORF">Dgri_GH23266</name>
</gene>
<proteinExistence type="predicted"/>
<evidence type="ECO:0000313" key="2">
    <source>
        <dbReference type="Proteomes" id="UP000001070"/>
    </source>
</evidence>
<organism evidence="2">
    <name type="scientific">Drosophila grimshawi</name>
    <name type="common">Hawaiian fruit fly</name>
    <name type="synonym">Idiomyia grimshawi</name>
    <dbReference type="NCBI Taxonomy" id="7222"/>
    <lineage>
        <taxon>Eukaryota</taxon>
        <taxon>Metazoa</taxon>
        <taxon>Ecdysozoa</taxon>
        <taxon>Arthropoda</taxon>
        <taxon>Hexapoda</taxon>
        <taxon>Insecta</taxon>
        <taxon>Pterygota</taxon>
        <taxon>Neoptera</taxon>
        <taxon>Endopterygota</taxon>
        <taxon>Diptera</taxon>
        <taxon>Brachycera</taxon>
        <taxon>Muscomorpha</taxon>
        <taxon>Ephydroidea</taxon>
        <taxon>Drosophilidae</taxon>
        <taxon>Drosophila</taxon>
        <taxon>Hawaiian Drosophila</taxon>
    </lineage>
</organism>
<dbReference type="HOGENOM" id="CLU_2944101_0_0_1"/>
<sequence length="60" mass="7058">MYFVFKQLQKTPSQQLFDIKRAHSRQQQQPAPKLPKSLAITESQLQSLEFSRAPWTQANR</sequence>
<name>B4JTH4_DROGR</name>
<keyword evidence="2" id="KW-1185">Reference proteome</keyword>
<protein>
    <submittedName>
        <fullName evidence="1">GH23266</fullName>
    </submittedName>
</protein>